<dbReference type="PANTHER" id="PTHR24637">
    <property type="entry name" value="COLLAGEN"/>
    <property type="match status" value="1"/>
</dbReference>
<name>A0A2B4SM84_STYPI</name>
<dbReference type="OrthoDB" id="5990555at2759"/>
<accession>A0A2B4SM84</accession>
<keyword evidence="1" id="KW-0175">Coiled coil</keyword>
<gene>
    <name evidence="3" type="primary">Sftpd</name>
    <name evidence="3" type="ORF">AWC38_SpisGene5657</name>
</gene>
<dbReference type="Pfam" id="PF01391">
    <property type="entry name" value="Collagen"/>
    <property type="match status" value="1"/>
</dbReference>
<feature type="region of interest" description="Disordered" evidence="2">
    <location>
        <begin position="1200"/>
        <end position="1307"/>
    </location>
</feature>
<dbReference type="EMBL" id="LSMT01000063">
    <property type="protein sequence ID" value="PFX29617.1"/>
    <property type="molecule type" value="Genomic_DNA"/>
</dbReference>
<sequence length="1978" mass="216783">MDIANFSRDMDLKLENNRKRRKIYQTVQDYKDVQQGIAIQREKEFKPITKELSKVKQTIDEQQNKLIAKLDENQKALTQDLSFLKELDTFESPPDSPSALEPPPKPKTKVPDPDKDFSQGELEYIKKIGYPTPKVAFKQILEEEFDHEGLLLDVLDKISRANHTKAGLSKNKEKNRDQIEDIVRQVNTLKKYADRINLLAGGDKILVTQGQGLKGRKRKYTQKKRNAYKVDSNGYYGRLRLNIPRLINEMFVEAADPSTGSVVFERQGDKGIVDLLRKRNNPKANYSNKSKEIFKSVTKLAGLPLHKSSGKAKMTGGLIFTDFKELKDKLKMLTAAREAEGEGIFDVLKSGATKAFSKLTGKAAKELATKAVTKGIEKGAEQVGDKMGQLVGETIYDKFSKRPQGDASHLPQVTHHEADAAKKNEGDKLVKLLQQDKSWRTQASDSSTKVLTLNKIKQQQNNSNMSQMRTSKYAKAYEYYSYDLDTPLQAAPANNATQVKSGYKWTVDTSSASESVPDWYNAFFEIDLKITKMDKSTYGAADTAAIINGGFSLIEDLKISFDGTRVLDLPSANHAANVKNLTEMTDEHAKKVGPRQFFYKDTATGAVIQKYATLALDGNAQNIAPTDNTNYNEGFAKRKTLLSAGAENNIHLPLNRFEFFDSMQEQLAPNGRVSIEVRLESDDNVLFRANAAGAGRYIITKFKLRVPIIKFNAQGLKKYMEDYLKPHSWNYLPEEVIVSDPLRQANGTFRITNAVRRPRHVFVWIVNASKFSDQEANPLLFNTYNIANARYLTKAQLRVQNGERYPDQQLDPNSEITRAWLALQGYSKFTNNLLLGPAIDLKQFQDLYGILYFDLTKQTPELLTRTTGLEFEYSLNNSTNADYYIYALVLNEEEHIIKAMTTYHPYGVALSEGQRKKLAKAYTSQSAITLRLSHNELSGPDEMMLTKTQINRIQKAASTGKGVDLKISKTQIRKVAQQGGNLFTSLLALGSKVLPKVLPTVTKFATKALPGLATGALTSVGNFVTDKVLGAGQTGGFLIPNDKIQQLIAHKGLLTEKQKKDILAALTSGGDLKMKPTKKQSGGFLGTLLASIGIPLVLKALTGSGAKRRGRGLQNRRPGGKNGGALQNRPYWEGGPQPSPWFPTHFDGPVTIGRGRKKQKGKGILLGKNSPFNGIPLLGALLDYKTGKMGFSDGYHEVDHRQEGASKEGPEGPPGAKGDKGDTGATGPQGPQGATGPAGVKGDKGDTGPQGATGSRGAAGVKGDTGATGPQGPRGATGPAGPKGDTGATGPQGPQGPQGGSSGSNIDLSNLKKAITFTSTHGADRQVTGLSDQPLNGTASVNENKLNTELAKKADTSTVLNGLSGKVDTTTFNTELAKKLSSSDLSNYLDKTKGGNILKAISFTSSHGADRQVTGLSDTPLNGTAAVNENKLNTELAKKADTSTVLNGLSGKADTTSVLLLSGSQKMTGNLDMNGKDVINTKRENYLNMTTRQQSTYENSNTLISRYEAGAMKRHLQGLLDITCLSSATQVYVDNTKKSIPSFRNLNDKQTLDACGRKIVNLPDTFSDNDEAVSKKYADTKLSTSGGTMSGTLAMGSNKVTSSHTPSADTDVVNKKFVEDRLAHNIAGPQLTNDLAYIMGNSGQFSDEDNITGKAITDQVVLYPTNPRTKPFDLSLDTSKGYYSSRFGVNMYSASRDEYTVVCELCWQSSKIDPNSVTLTATSSVETISTQRSNRFENHIITLIHLTKWSNSAPNYLMFDVVMKNKSGQAQAYDQTLPIWVIVYGSKGFHNSIPKEVWTSWYSFVNGAVHINSDLTLEHKPIHANSAATKKYVDDNTHEIIFLFVKKMAHSNNKNVSFSTASVDIICYPAYSKGGYNSDYFSVHNSGRELNLVKSGCYHILYNDYVSSIRNFVIEKSEDSGSTWSQLDSTYVKGVSWSQITVNRVIVTKQNNTRIRMGITSSYLSGTDNASFYLTKLV</sequence>
<keyword evidence="4" id="KW-1185">Reference proteome</keyword>
<comment type="caution">
    <text evidence="3">The sequence shown here is derived from an EMBL/GenBank/DDBJ whole genome shotgun (WGS) entry which is preliminary data.</text>
</comment>
<feature type="coiled-coil region" evidence="1">
    <location>
        <begin position="52"/>
        <end position="87"/>
    </location>
</feature>
<feature type="compositionally biased region" description="Pro residues" evidence="2">
    <location>
        <begin position="94"/>
        <end position="105"/>
    </location>
</feature>
<protein>
    <submittedName>
        <fullName evidence="3">Pulmonary surfactant-associated protein D</fullName>
    </submittedName>
</protein>
<organism evidence="3 4">
    <name type="scientific">Stylophora pistillata</name>
    <name type="common">Smooth cauliflower coral</name>
    <dbReference type="NCBI Taxonomy" id="50429"/>
    <lineage>
        <taxon>Eukaryota</taxon>
        <taxon>Metazoa</taxon>
        <taxon>Cnidaria</taxon>
        <taxon>Anthozoa</taxon>
        <taxon>Hexacorallia</taxon>
        <taxon>Scleractinia</taxon>
        <taxon>Astrocoeniina</taxon>
        <taxon>Pocilloporidae</taxon>
        <taxon>Stylophora</taxon>
    </lineage>
</organism>
<reference evidence="4" key="1">
    <citation type="journal article" date="2017" name="bioRxiv">
        <title>Comparative analysis of the genomes of Stylophora pistillata and Acropora digitifera provides evidence for extensive differences between species of corals.</title>
        <authorList>
            <person name="Voolstra C.R."/>
            <person name="Li Y."/>
            <person name="Liew Y.J."/>
            <person name="Baumgarten S."/>
            <person name="Zoccola D."/>
            <person name="Flot J.-F."/>
            <person name="Tambutte S."/>
            <person name="Allemand D."/>
            <person name="Aranda M."/>
        </authorList>
    </citation>
    <scope>NUCLEOTIDE SEQUENCE [LARGE SCALE GENOMIC DNA]</scope>
</reference>
<evidence type="ECO:0000256" key="1">
    <source>
        <dbReference type="SAM" id="Coils"/>
    </source>
</evidence>
<feature type="compositionally biased region" description="Basic and acidic residues" evidence="2">
    <location>
        <begin position="1200"/>
        <end position="1210"/>
    </location>
</feature>
<feature type="region of interest" description="Disordered" evidence="2">
    <location>
        <begin position="1107"/>
        <end position="1169"/>
    </location>
</feature>
<evidence type="ECO:0000313" key="3">
    <source>
        <dbReference type="EMBL" id="PFX29617.1"/>
    </source>
</evidence>
<feature type="compositionally biased region" description="Low complexity" evidence="2">
    <location>
        <begin position="1223"/>
        <end position="1238"/>
    </location>
</feature>
<dbReference type="InterPro" id="IPR008160">
    <property type="entry name" value="Collagen"/>
</dbReference>
<evidence type="ECO:0000313" key="4">
    <source>
        <dbReference type="Proteomes" id="UP000225706"/>
    </source>
</evidence>
<dbReference type="Proteomes" id="UP000225706">
    <property type="component" value="Unassembled WGS sequence"/>
</dbReference>
<feature type="region of interest" description="Disordered" evidence="2">
    <location>
        <begin position="88"/>
        <end position="116"/>
    </location>
</feature>
<evidence type="ECO:0000256" key="2">
    <source>
        <dbReference type="SAM" id="MobiDB-lite"/>
    </source>
</evidence>
<proteinExistence type="predicted"/>